<proteinExistence type="inferred from homology"/>
<feature type="region of interest" description="Disordered" evidence="27">
    <location>
        <begin position="749"/>
        <end position="821"/>
    </location>
</feature>
<dbReference type="InterPro" id="IPR050396">
    <property type="entry name" value="Glycosyltr_51/Transpeptidase"/>
</dbReference>
<dbReference type="GO" id="GO:0046677">
    <property type="term" value="P:response to antibiotic"/>
    <property type="evidence" value="ECO:0007669"/>
    <property type="project" value="UniProtKB-KW"/>
</dbReference>
<dbReference type="FunFam" id="1.10.3810.10:FF:000001">
    <property type="entry name" value="Penicillin-binding protein 1A"/>
    <property type="match status" value="1"/>
</dbReference>
<keyword evidence="18 28" id="KW-1133">Transmembrane helix</keyword>
<dbReference type="InterPro" id="IPR023346">
    <property type="entry name" value="Lysozyme-like_dom_sf"/>
</dbReference>
<feature type="domain" description="Penicillin-binding protein transpeptidase" evidence="29">
    <location>
        <begin position="382"/>
        <end position="652"/>
    </location>
</feature>
<evidence type="ECO:0000256" key="14">
    <source>
        <dbReference type="ARBA" id="ARBA00022801"/>
    </source>
</evidence>
<dbReference type="Proteomes" id="UP000593890">
    <property type="component" value="Chromosome"/>
</dbReference>
<evidence type="ECO:0000259" key="29">
    <source>
        <dbReference type="Pfam" id="PF00905"/>
    </source>
</evidence>
<feature type="compositionally biased region" description="Low complexity" evidence="27">
    <location>
        <begin position="760"/>
        <end position="815"/>
    </location>
</feature>
<dbReference type="RefSeq" id="WP_215533463.1">
    <property type="nucleotide sequence ID" value="NZ_AP023321.1"/>
</dbReference>
<dbReference type="PANTHER" id="PTHR32282:SF11">
    <property type="entry name" value="PENICILLIN-BINDING PROTEIN 1B"/>
    <property type="match status" value="1"/>
</dbReference>
<dbReference type="Gene3D" id="3.40.710.10">
    <property type="entry name" value="DD-peptidase/beta-lactamase superfamily"/>
    <property type="match status" value="1"/>
</dbReference>
<dbReference type="InterPro" id="IPR001264">
    <property type="entry name" value="Glyco_trans_51"/>
</dbReference>
<evidence type="ECO:0000256" key="13">
    <source>
        <dbReference type="ARBA" id="ARBA00022692"/>
    </source>
</evidence>
<evidence type="ECO:0000256" key="7">
    <source>
        <dbReference type="ARBA" id="ARBA00018638"/>
    </source>
</evidence>
<evidence type="ECO:0000256" key="9">
    <source>
        <dbReference type="ARBA" id="ARBA00022645"/>
    </source>
</evidence>
<evidence type="ECO:0000256" key="3">
    <source>
        <dbReference type="ARBA" id="ARBA00004752"/>
    </source>
</evidence>
<dbReference type="InterPro" id="IPR001460">
    <property type="entry name" value="PCN-bd_Tpept"/>
</dbReference>
<keyword evidence="19 28" id="KW-0472">Membrane</keyword>
<evidence type="ECO:0000256" key="21">
    <source>
        <dbReference type="ARBA" id="ARBA00023268"/>
    </source>
</evidence>
<evidence type="ECO:0000256" key="1">
    <source>
        <dbReference type="ARBA" id="ARBA00002624"/>
    </source>
</evidence>
<keyword evidence="12" id="KW-0808">Transferase</keyword>
<evidence type="ECO:0000256" key="16">
    <source>
        <dbReference type="ARBA" id="ARBA00022968"/>
    </source>
</evidence>
<feature type="domain" description="Glycosyl transferase family 51" evidence="30">
    <location>
        <begin position="104"/>
        <end position="275"/>
    </location>
</feature>
<evidence type="ECO:0000256" key="2">
    <source>
        <dbReference type="ARBA" id="ARBA00004401"/>
    </source>
</evidence>
<dbReference type="GO" id="GO:0009252">
    <property type="term" value="P:peptidoglycan biosynthetic process"/>
    <property type="evidence" value="ECO:0007669"/>
    <property type="project" value="UniProtKB-UniPathway"/>
</dbReference>
<dbReference type="GO" id="GO:0006508">
    <property type="term" value="P:proteolysis"/>
    <property type="evidence" value="ECO:0007669"/>
    <property type="project" value="UniProtKB-KW"/>
</dbReference>
<sequence length="821" mass="90203">MSDRISEQHDTSTGAPRSDRPDRKKQRPKGVGVTLKVLSIIGKVLLSALLIMVITGSIVAGAMTIYIMKMDKGTDIDLGQMNLNYTSFLYEKDDVTGEWVKTEEYHGQENRTWVDFDQIPQYMKDAAVAIEDQRFYQHKGVDWKRTIGAMINSFVPIYGGRQGGSTITQQLIKNLTDDTDVSFSRKIREIMRALEFEKTNNKDDILCAYLNTIALGSGCHGVQAAANKYFGKDVSQLNLAECASIIGITKYPTRYNPLLYPENNKERQLTVLAEMLRQGKISQAEYDEAVAYPLEFNPSSTLEEDVTHVQSWYSDMVFEDVVDSLVEELGYDRKYAQTMLFTQGLRIYSAVDRDAQAAVEEVYSDPSNFPSIKAASEPQSGIVVMDYTGRIVATAGAIGEKTDTRVFSRATMAKRQTGSSIKPLTTYGPALEFDKITYSTVYPDEPLTIKQNGKLTKWPPNYNDRWSYENVTVQKGLEKSLNTISARILEDIGIDASFDFAKDRFHLDSLIDSEEINGITYTDRDRSPLALGGMTKGLTVLEMTAAFQTFGNGGLYYEPYSFYRVEDADGNVLIEKAKEGEGSSASRTLSSDTAYIMNRLMTQVVDGASGTGREIRNNGYWPESKGMEIFAKTGTSGADNDSTNVWIVGGTPYYVAGVWYGFDTPKALPKSIVNGAKYGWAKSMRGIHADLENIKFPADDSVVMRTYCEDSGLLAGNSCTHKKLGYYKKTNIPGVCNGIHKNLSDGALNDESSELASSTPAVSQPESSSQEVSSSSPAVSEAPSSQASESQSSIEPPASSSSSTSSQPVDSGSSSIHRPAA</sequence>
<evidence type="ECO:0000256" key="11">
    <source>
        <dbReference type="ARBA" id="ARBA00022676"/>
    </source>
</evidence>
<evidence type="ECO:0000256" key="15">
    <source>
        <dbReference type="ARBA" id="ARBA00022960"/>
    </source>
</evidence>
<keyword evidence="9" id="KW-0121">Carboxypeptidase</keyword>
<evidence type="ECO:0000256" key="6">
    <source>
        <dbReference type="ARBA" id="ARBA00012448"/>
    </source>
</evidence>
<dbReference type="Pfam" id="PF00912">
    <property type="entry name" value="Transgly"/>
    <property type="match status" value="1"/>
</dbReference>
<keyword evidence="16" id="KW-0735">Signal-anchor</keyword>
<evidence type="ECO:0000256" key="12">
    <source>
        <dbReference type="ARBA" id="ARBA00022679"/>
    </source>
</evidence>
<comment type="subcellular location">
    <subcellularLocation>
        <location evidence="2">Cell membrane</location>
        <topology evidence="2">Single-pass type II membrane protein</topology>
    </subcellularLocation>
</comment>
<keyword evidence="21" id="KW-0511">Multifunctional enzyme</keyword>
<dbReference type="KEGG" id="sman:C12CBH8_04870"/>
<dbReference type="GO" id="GO:0030288">
    <property type="term" value="C:outer membrane-bounded periplasmic space"/>
    <property type="evidence" value="ECO:0007669"/>
    <property type="project" value="TreeGrafter"/>
</dbReference>
<evidence type="ECO:0000256" key="22">
    <source>
        <dbReference type="ARBA" id="ARBA00023316"/>
    </source>
</evidence>
<evidence type="ECO:0000256" key="26">
    <source>
        <dbReference type="ARBA" id="ARBA00060592"/>
    </source>
</evidence>
<dbReference type="EC" id="2.4.99.28" evidence="24"/>
<keyword evidence="17" id="KW-0573">Peptidoglycan synthesis</keyword>
<dbReference type="GO" id="GO:0008658">
    <property type="term" value="F:penicillin binding"/>
    <property type="evidence" value="ECO:0007669"/>
    <property type="project" value="InterPro"/>
</dbReference>
<evidence type="ECO:0000313" key="32">
    <source>
        <dbReference type="Proteomes" id="UP000593890"/>
    </source>
</evidence>
<keyword evidence="20" id="KW-0046">Antibiotic resistance</keyword>
<gene>
    <name evidence="31" type="ORF">C12CBH8_04870</name>
</gene>
<reference evidence="32" key="1">
    <citation type="submission" date="2020-07" db="EMBL/GenBank/DDBJ databases">
        <title>Complete genome sequencing of Clostridia bacterium strain 12CBH8.</title>
        <authorList>
            <person name="Sakamoto M."/>
            <person name="Murakami T."/>
            <person name="Mori H."/>
        </authorList>
    </citation>
    <scope>NUCLEOTIDE SEQUENCE [LARGE SCALE GENOMIC DNA]</scope>
    <source>
        <strain evidence="32">12CBH8</strain>
    </source>
</reference>
<feature type="region of interest" description="Disordered" evidence="27">
    <location>
        <begin position="1"/>
        <end position="28"/>
    </location>
</feature>
<dbReference type="Gene3D" id="1.10.3810.10">
    <property type="entry name" value="Biosynthetic peptidoglycan transglycosylase-like"/>
    <property type="match status" value="1"/>
</dbReference>
<dbReference type="SUPFAM" id="SSF56601">
    <property type="entry name" value="beta-lactamase/transpeptidase-like"/>
    <property type="match status" value="1"/>
</dbReference>
<keyword evidence="10" id="KW-0645">Protease</keyword>
<evidence type="ECO:0000256" key="28">
    <source>
        <dbReference type="SAM" id="Phobius"/>
    </source>
</evidence>
<comment type="pathway">
    <text evidence="26">Glycan biosynthesis.</text>
</comment>
<keyword evidence="14" id="KW-0378">Hydrolase</keyword>
<dbReference type="GO" id="GO:0009002">
    <property type="term" value="F:serine-type D-Ala-D-Ala carboxypeptidase activity"/>
    <property type="evidence" value="ECO:0007669"/>
    <property type="project" value="UniProtKB-EC"/>
</dbReference>
<keyword evidence="8" id="KW-1003">Cell membrane</keyword>
<feature type="transmembrane region" description="Helical" evidence="28">
    <location>
        <begin position="44"/>
        <end position="68"/>
    </location>
</feature>
<evidence type="ECO:0000256" key="23">
    <source>
        <dbReference type="ARBA" id="ARBA00034000"/>
    </source>
</evidence>
<evidence type="ECO:0000259" key="30">
    <source>
        <dbReference type="Pfam" id="PF00912"/>
    </source>
</evidence>
<dbReference type="EMBL" id="AP023321">
    <property type="protein sequence ID" value="BCI59848.1"/>
    <property type="molecule type" value="Genomic_DNA"/>
</dbReference>
<dbReference type="GO" id="GO:0008955">
    <property type="term" value="F:peptidoglycan glycosyltransferase activity"/>
    <property type="evidence" value="ECO:0007669"/>
    <property type="project" value="UniProtKB-EC"/>
</dbReference>
<dbReference type="UniPathway" id="UPA00219"/>
<dbReference type="GO" id="GO:0008360">
    <property type="term" value="P:regulation of cell shape"/>
    <property type="evidence" value="ECO:0007669"/>
    <property type="project" value="UniProtKB-KW"/>
</dbReference>
<comment type="pathway">
    <text evidence="3">Cell wall biogenesis; peptidoglycan biosynthesis.</text>
</comment>
<evidence type="ECO:0000256" key="8">
    <source>
        <dbReference type="ARBA" id="ARBA00022475"/>
    </source>
</evidence>
<comment type="function">
    <text evidence="1">Cell wall formation. Synthesis of cross-linked peptidoglycan from the lipid intermediates. The enzyme has a penicillin-insensitive transglycosylase N-terminal domain (formation of linear glycan strands) and a penicillin-sensitive transpeptidase C-terminal domain (cross-linking of the peptide subunits).</text>
</comment>
<dbReference type="InterPro" id="IPR036950">
    <property type="entry name" value="PBP_transglycosylase"/>
</dbReference>
<evidence type="ECO:0000256" key="4">
    <source>
        <dbReference type="ARBA" id="ARBA00007090"/>
    </source>
</evidence>
<evidence type="ECO:0000256" key="25">
    <source>
        <dbReference type="ARBA" id="ARBA00049902"/>
    </source>
</evidence>
<name>A0A7I8CZD2_9FIRM</name>
<evidence type="ECO:0000256" key="18">
    <source>
        <dbReference type="ARBA" id="ARBA00022989"/>
    </source>
</evidence>
<evidence type="ECO:0000256" key="19">
    <source>
        <dbReference type="ARBA" id="ARBA00023136"/>
    </source>
</evidence>
<keyword evidence="13 28" id="KW-0812">Transmembrane</keyword>
<dbReference type="Pfam" id="PF00905">
    <property type="entry name" value="Transpeptidase"/>
    <property type="match status" value="1"/>
</dbReference>
<evidence type="ECO:0000256" key="10">
    <source>
        <dbReference type="ARBA" id="ARBA00022670"/>
    </source>
</evidence>
<dbReference type="GO" id="GO:0071555">
    <property type="term" value="P:cell wall organization"/>
    <property type="evidence" value="ECO:0007669"/>
    <property type="project" value="UniProtKB-KW"/>
</dbReference>
<protein>
    <recommendedName>
        <fullName evidence="7">Penicillin-binding protein 1A</fullName>
        <ecNumber evidence="24">2.4.99.28</ecNumber>
        <ecNumber evidence="6">3.4.16.4</ecNumber>
    </recommendedName>
</protein>
<accession>A0A7I8CZD2</accession>
<dbReference type="EC" id="3.4.16.4" evidence="6"/>
<evidence type="ECO:0000256" key="17">
    <source>
        <dbReference type="ARBA" id="ARBA00022984"/>
    </source>
</evidence>
<feature type="compositionally biased region" description="Basic and acidic residues" evidence="27">
    <location>
        <begin position="1"/>
        <end position="10"/>
    </location>
</feature>
<dbReference type="SUPFAM" id="SSF53955">
    <property type="entry name" value="Lysozyme-like"/>
    <property type="match status" value="1"/>
</dbReference>
<evidence type="ECO:0000313" key="31">
    <source>
        <dbReference type="EMBL" id="BCI59848.1"/>
    </source>
</evidence>
<dbReference type="PANTHER" id="PTHR32282">
    <property type="entry name" value="BINDING PROTEIN TRANSPEPTIDASE, PUTATIVE-RELATED"/>
    <property type="match status" value="1"/>
</dbReference>
<dbReference type="GO" id="GO:0005886">
    <property type="term" value="C:plasma membrane"/>
    <property type="evidence" value="ECO:0007669"/>
    <property type="project" value="UniProtKB-SubCell"/>
</dbReference>
<comment type="similarity">
    <text evidence="4">In the C-terminal section; belongs to the transpeptidase family.</text>
</comment>
<evidence type="ECO:0000256" key="5">
    <source>
        <dbReference type="ARBA" id="ARBA00007739"/>
    </source>
</evidence>
<keyword evidence="22" id="KW-0961">Cell wall biogenesis/degradation</keyword>
<comment type="similarity">
    <text evidence="5">In the N-terminal section; belongs to the glycosyltransferase 51 family.</text>
</comment>
<evidence type="ECO:0000256" key="27">
    <source>
        <dbReference type="SAM" id="MobiDB-lite"/>
    </source>
</evidence>
<organism evidence="31 32">
    <name type="scientific">Solibaculum mannosilyticum</name>
    <dbReference type="NCBI Taxonomy" id="2780922"/>
    <lineage>
        <taxon>Bacteria</taxon>
        <taxon>Bacillati</taxon>
        <taxon>Bacillota</taxon>
        <taxon>Clostridia</taxon>
        <taxon>Eubacteriales</taxon>
        <taxon>Oscillospiraceae</taxon>
        <taxon>Solibaculum</taxon>
    </lineage>
</organism>
<dbReference type="AlphaFoldDB" id="A0A7I8CZD2"/>
<keyword evidence="32" id="KW-1185">Reference proteome</keyword>
<evidence type="ECO:0000256" key="20">
    <source>
        <dbReference type="ARBA" id="ARBA00023251"/>
    </source>
</evidence>
<evidence type="ECO:0000256" key="24">
    <source>
        <dbReference type="ARBA" id="ARBA00044770"/>
    </source>
</evidence>
<keyword evidence="11" id="KW-0328">Glycosyltransferase</keyword>
<dbReference type="InterPro" id="IPR012338">
    <property type="entry name" value="Beta-lactam/transpept-like"/>
</dbReference>
<keyword evidence="15" id="KW-0133">Cell shape</keyword>
<comment type="catalytic activity">
    <reaction evidence="25">
        <text>[GlcNAc-(1-&gt;4)-Mur2Ac(oyl-L-Ala-gamma-D-Glu-L-Lys-D-Ala-D-Ala)](n)-di-trans,octa-cis-undecaprenyl diphosphate + beta-D-GlcNAc-(1-&gt;4)-Mur2Ac(oyl-L-Ala-gamma-D-Glu-L-Lys-D-Ala-D-Ala)-di-trans,octa-cis-undecaprenyl diphosphate = [GlcNAc-(1-&gt;4)-Mur2Ac(oyl-L-Ala-gamma-D-Glu-L-Lys-D-Ala-D-Ala)](n+1)-di-trans,octa-cis-undecaprenyl diphosphate + di-trans,octa-cis-undecaprenyl diphosphate + H(+)</text>
        <dbReference type="Rhea" id="RHEA:23708"/>
        <dbReference type="Rhea" id="RHEA-COMP:9602"/>
        <dbReference type="Rhea" id="RHEA-COMP:9603"/>
        <dbReference type="ChEBI" id="CHEBI:15378"/>
        <dbReference type="ChEBI" id="CHEBI:58405"/>
        <dbReference type="ChEBI" id="CHEBI:60033"/>
        <dbReference type="ChEBI" id="CHEBI:78435"/>
        <dbReference type="EC" id="2.4.99.28"/>
    </reaction>
</comment>
<comment type="catalytic activity">
    <reaction evidence="23">
        <text>Preferential cleavage: (Ac)2-L-Lys-D-Ala-|-D-Ala. Also transpeptidation of peptidyl-alanyl moieties that are N-acyl substituents of D-alanine.</text>
        <dbReference type="EC" id="3.4.16.4"/>
    </reaction>
</comment>